<evidence type="ECO:0000313" key="1">
    <source>
        <dbReference type="EMBL" id="EOQ90792.1"/>
    </source>
</evidence>
<accession>A0A5E8HIJ2</accession>
<reference evidence="1 2" key="1">
    <citation type="submission" date="2013-04" db="EMBL/GenBank/DDBJ databases">
        <authorList>
            <person name="Harkins D.M."/>
            <person name="Durkin A.S."/>
            <person name="Brinkac L.M."/>
            <person name="Haft D.H."/>
            <person name="Selengut J.D."/>
            <person name="Sanka R."/>
            <person name="DePew J."/>
            <person name="Purushe J."/>
            <person name="Hartskeerl R.A."/>
            <person name="Ahmed A."/>
            <person name="van der Linden H."/>
            <person name="Goris M.G.A."/>
            <person name="Vinetz J.M."/>
            <person name="Sutton G.G."/>
            <person name="Nierman W.C."/>
            <person name="Fouts D.E."/>
        </authorList>
    </citation>
    <scope>NUCLEOTIDE SEQUENCE [LARGE SCALE GENOMIC DNA]</scope>
    <source>
        <strain evidence="1 2">Sao Paulo</strain>
    </source>
</reference>
<dbReference type="EMBL" id="AOGX02000001">
    <property type="protein sequence ID" value="EOQ90792.1"/>
    <property type="molecule type" value="Genomic_DNA"/>
</dbReference>
<evidence type="ECO:0000313" key="2">
    <source>
        <dbReference type="Proteomes" id="UP000013996"/>
    </source>
</evidence>
<comment type="caution">
    <text evidence="1">The sequence shown here is derived from an EMBL/GenBank/DDBJ whole genome shotgun (WGS) entry which is preliminary data.</text>
</comment>
<organism evidence="1 2">
    <name type="scientific">Leptospira yanagawae serovar Saopaulo str. Sao Paulo = ATCC 700523</name>
    <dbReference type="NCBI Taxonomy" id="1249483"/>
    <lineage>
        <taxon>Bacteria</taxon>
        <taxon>Pseudomonadati</taxon>
        <taxon>Spirochaetota</taxon>
        <taxon>Spirochaetia</taxon>
        <taxon>Leptospirales</taxon>
        <taxon>Leptospiraceae</taxon>
        <taxon>Leptospira</taxon>
    </lineage>
</organism>
<proteinExistence type="predicted"/>
<dbReference type="AlphaFoldDB" id="A0A5E8HIJ2"/>
<protein>
    <submittedName>
        <fullName evidence="1">Uncharacterized protein</fullName>
    </submittedName>
</protein>
<dbReference type="Proteomes" id="UP000013996">
    <property type="component" value="Unassembled WGS sequence"/>
</dbReference>
<gene>
    <name evidence="1" type="ORF">LEP1GSC202_2213</name>
</gene>
<name>A0A5E8HIJ2_9LEPT</name>
<sequence>MIFLKKIKNLRILLEIRSNYVVPIAINLSFLILNSKTKNESKVNFG</sequence>